<accession>A0ABD0KT27</accession>
<comment type="caution">
    <text evidence="2">The sequence shown here is derived from an EMBL/GenBank/DDBJ whole genome shotgun (WGS) entry which is preliminary data.</text>
</comment>
<reference evidence="2 3" key="1">
    <citation type="journal article" date="2023" name="Sci. Data">
        <title>Genome assembly of the Korean intertidal mud-creeper Batillaria attramentaria.</title>
        <authorList>
            <person name="Patra A.K."/>
            <person name="Ho P.T."/>
            <person name="Jun S."/>
            <person name="Lee S.J."/>
            <person name="Kim Y."/>
            <person name="Won Y.J."/>
        </authorList>
    </citation>
    <scope>NUCLEOTIDE SEQUENCE [LARGE SCALE GENOMIC DNA]</scope>
    <source>
        <strain evidence="2">Wonlab-2016</strain>
    </source>
</reference>
<feature type="compositionally biased region" description="Polar residues" evidence="1">
    <location>
        <begin position="78"/>
        <end position="88"/>
    </location>
</feature>
<protein>
    <submittedName>
        <fullName evidence="2">Uncharacterized protein</fullName>
    </submittedName>
</protein>
<organism evidence="2 3">
    <name type="scientific">Batillaria attramentaria</name>
    <dbReference type="NCBI Taxonomy" id="370345"/>
    <lineage>
        <taxon>Eukaryota</taxon>
        <taxon>Metazoa</taxon>
        <taxon>Spiralia</taxon>
        <taxon>Lophotrochozoa</taxon>
        <taxon>Mollusca</taxon>
        <taxon>Gastropoda</taxon>
        <taxon>Caenogastropoda</taxon>
        <taxon>Sorbeoconcha</taxon>
        <taxon>Cerithioidea</taxon>
        <taxon>Batillariidae</taxon>
        <taxon>Batillaria</taxon>
    </lineage>
</organism>
<keyword evidence="3" id="KW-1185">Reference proteome</keyword>
<evidence type="ECO:0000313" key="2">
    <source>
        <dbReference type="EMBL" id="KAK7490191.1"/>
    </source>
</evidence>
<dbReference type="AlphaFoldDB" id="A0ABD0KT27"/>
<proteinExistence type="predicted"/>
<evidence type="ECO:0000313" key="3">
    <source>
        <dbReference type="Proteomes" id="UP001519460"/>
    </source>
</evidence>
<dbReference type="Proteomes" id="UP001519460">
    <property type="component" value="Unassembled WGS sequence"/>
</dbReference>
<dbReference type="EMBL" id="JACVVK020000129">
    <property type="protein sequence ID" value="KAK7490191.1"/>
    <property type="molecule type" value="Genomic_DNA"/>
</dbReference>
<name>A0ABD0KT27_9CAEN</name>
<sequence>MCPASCHRASGSCSRSSGHDFGAEPFLSVFRRFTQTGLPPKPVICLLSSIGLLWWCWKLVKLLQCSVFEDFLHTRSVSEGPVQQQQYGHVQGIRKPNQGGES</sequence>
<feature type="region of interest" description="Disordered" evidence="1">
    <location>
        <begin position="78"/>
        <end position="102"/>
    </location>
</feature>
<gene>
    <name evidence="2" type="ORF">BaRGS_00018536</name>
</gene>
<evidence type="ECO:0000256" key="1">
    <source>
        <dbReference type="SAM" id="MobiDB-lite"/>
    </source>
</evidence>